<evidence type="ECO:0000313" key="3">
    <source>
        <dbReference type="EMBL" id="TNN72645.1"/>
    </source>
</evidence>
<gene>
    <name evidence="3" type="ORF">EYF80_017094</name>
</gene>
<evidence type="ECO:0008006" key="5">
    <source>
        <dbReference type="Google" id="ProtNLM"/>
    </source>
</evidence>
<dbReference type="AlphaFoldDB" id="A0A4Z2I5B3"/>
<keyword evidence="4" id="KW-1185">Reference proteome</keyword>
<evidence type="ECO:0000256" key="2">
    <source>
        <dbReference type="SAM" id="SignalP"/>
    </source>
</evidence>
<evidence type="ECO:0000256" key="1">
    <source>
        <dbReference type="SAM" id="MobiDB-lite"/>
    </source>
</evidence>
<organism evidence="3 4">
    <name type="scientific">Liparis tanakae</name>
    <name type="common">Tanaka's snailfish</name>
    <dbReference type="NCBI Taxonomy" id="230148"/>
    <lineage>
        <taxon>Eukaryota</taxon>
        <taxon>Metazoa</taxon>
        <taxon>Chordata</taxon>
        <taxon>Craniata</taxon>
        <taxon>Vertebrata</taxon>
        <taxon>Euteleostomi</taxon>
        <taxon>Actinopterygii</taxon>
        <taxon>Neopterygii</taxon>
        <taxon>Teleostei</taxon>
        <taxon>Neoteleostei</taxon>
        <taxon>Acanthomorphata</taxon>
        <taxon>Eupercaria</taxon>
        <taxon>Perciformes</taxon>
        <taxon>Cottioidei</taxon>
        <taxon>Cottales</taxon>
        <taxon>Liparidae</taxon>
        <taxon>Liparis</taxon>
    </lineage>
</organism>
<keyword evidence="2" id="KW-0732">Signal</keyword>
<reference evidence="3 4" key="1">
    <citation type="submission" date="2019-03" db="EMBL/GenBank/DDBJ databases">
        <title>First draft genome of Liparis tanakae, snailfish: a comprehensive survey of snailfish specific genes.</title>
        <authorList>
            <person name="Kim W."/>
            <person name="Song I."/>
            <person name="Jeong J.-H."/>
            <person name="Kim D."/>
            <person name="Kim S."/>
            <person name="Ryu S."/>
            <person name="Song J.Y."/>
            <person name="Lee S.K."/>
        </authorList>
    </citation>
    <scope>NUCLEOTIDE SEQUENCE [LARGE SCALE GENOMIC DNA]</scope>
    <source>
        <tissue evidence="3">Muscle</tissue>
    </source>
</reference>
<proteinExistence type="predicted"/>
<evidence type="ECO:0000313" key="4">
    <source>
        <dbReference type="Proteomes" id="UP000314294"/>
    </source>
</evidence>
<dbReference type="Proteomes" id="UP000314294">
    <property type="component" value="Unassembled WGS sequence"/>
</dbReference>
<protein>
    <recommendedName>
        <fullName evidence="5">Secreted protein</fullName>
    </recommendedName>
</protein>
<feature type="signal peptide" evidence="2">
    <location>
        <begin position="1"/>
        <end position="27"/>
    </location>
</feature>
<name>A0A4Z2I5B3_9TELE</name>
<feature type="chain" id="PRO_5021319310" description="Secreted protein" evidence="2">
    <location>
        <begin position="28"/>
        <end position="86"/>
    </location>
</feature>
<comment type="caution">
    <text evidence="3">The sequence shown here is derived from an EMBL/GenBank/DDBJ whole genome shotgun (WGS) entry which is preliminary data.</text>
</comment>
<dbReference type="EMBL" id="SRLO01000134">
    <property type="protein sequence ID" value="TNN72645.1"/>
    <property type="molecule type" value="Genomic_DNA"/>
</dbReference>
<sequence length="86" mass="8965">MLVAQSLFLCVIGDTAVQLVWVRGAVGHRNHCINLDESLVRTDCFSSPSRSRQRGVDGLVPAGGVGAVGRSHGQTVEDRAAVGPPG</sequence>
<feature type="region of interest" description="Disordered" evidence="1">
    <location>
        <begin position="66"/>
        <end position="86"/>
    </location>
</feature>
<accession>A0A4Z2I5B3</accession>